<feature type="signal peptide" evidence="1">
    <location>
        <begin position="1"/>
        <end position="20"/>
    </location>
</feature>
<dbReference type="Proteomes" id="UP000184364">
    <property type="component" value="Unassembled WGS sequence"/>
</dbReference>
<dbReference type="STRING" id="1302687.SAMN05444267_102526"/>
<dbReference type="EMBL" id="FRAV01000025">
    <property type="protein sequence ID" value="SHL79966.1"/>
    <property type="molecule type" value="Genomic_DNA"/>
</dbReference>
<evidence type="ECO:0008006" key="4">
    <source>
        <dbReference type="Google" id="ProtNLM"/>
    </source>
</evidence>
<organism evidence="2 3">
    <name type="scientific">Chryseobacterium polytrichastri</name>
    <dbReference type="NCBI Taxonomy" id="1302687"/>
    <lineage>
        <taxon>Bacteria</taxon>
        <taxon>Pseudomonadati</taxon>
        <taxon>Bacteroidota</taxon>
        <taxon>Flavobacteriia</taxon>
        <taxon>Flavobacteriales</taxon>
        <taxon>Weeksellaceae</taxon>
        <taxon>Chryseobacterium group</taxon>
        <taxon>Chryseobacterium</taxon>
    </lineage>
</organism>
<dbReference type="RefSeq" id="WP_073294379.1">
    <property type="nucleotide sequence ID" value="NZ_FRAV01000025.1"/>
</dbReference>
<dbReference type="OrthoDB" id="9814627at2"/>
<name>A0A1M7DKB4_9FLAO</name>
<evidence type="ECO:0000313" key="2">
    <source>
        <dbReference type="EMBL" id="SHL79966.1"/>
    </source>
</evidence>
<keyword evidence="1" id="KW-0732">Signal</keyword>
<protein>
    <recommendedName>
        <fullName evidence="4">YD repeat-containing protein</fullName>
    </recommendedName>
</protein>
<keyword evidence="3" id="KW-1185">Reference proteome</keyword>
<accession>A0A1M7DKB4</accession>
<evidence type="ECO:0000313" key="3">
    <source>
        <dbReference type="Proteomes" id="UP000184364"/>
    </source>
</evidence>
<evidence type="ECO:0000256" key="1">
    <source>
        <dbReference type="SAM" id="SignalP"/>
    </source>
</evidence>
<proteinExistence type="predicted"/>
<gene>
    <name evidence="2" type="ORF">SAMN05444267_102526</name>
</gene>
<reference evidence="3" key="1">
    <citation type="submission" date="2016-11" db="EMBL/GenBank/DDBJ databases">
        <authorList>
            <person name="Varghese N."/>
            <person name="Submissions S."/>
        </authorList>
    </citation>
    <scope>NUCLEOTIDE SEQUENCE [LARGE SCALE GENOMIC DNA]</scope>
    <source>
        <strain evidence="3">DSM 26899</strain>
    </source>
</reference>
<feature type="chain" id="PRO_5013291555" description="YD repeat-containing protein" evidence="1">
    <location>
        <begin position="21"/>
        <end position="1143"/>
    </location>
</feature>
<dbReference type="Gene3D" id="2.180.10.10">
    <property type="entry name" value="RHS repeat-associated core"/>
    <property type="match status" value="1"/>
</dbReference>
<sequence length="1143" mass="128147">MKKYILIFLLFWLASNHLKSQQNPYVNNPTLFQPNILPPSPEAYKLGSYGNVPVGMFTGTPNIDIPIMNYGPEGNDVSIIINYSSAGIRVDESSGLAGLGWKFSGGGVITRVIRGIADEKSNPNTDFKNPPNLDSLQVEDNAVRTYLQAVSSGFVDSEPDIYYASFGSNSFSFIFDKRGYPIILSQRNVQIEKVGITTGFIITLENGVKYYFDEKEITSNSTVGAGHSIPKTNVSSWYLTKIVDTQGTEIYFEYEERVYYTILSTSQSLTTTVPGANFALLDDHGNCSNGFSLPPTISLPMNNLQNVRGKRLKRIYSNNTVLGKIELSYNELLEDEIGQVSQITKSIGTTVIESYVLTYSKTSNDRVFLSEMTETKSGKKHIFEYTDLPGVPKRLSYSRDMYGYYNGKNNSVLVPKVEDFIIQYLSYNGADQSVDETKAKKGLLRKIIYPTKGYTLLDYESNTIGGRRIITPPMTAAQLQVNRMLLNSPNNKITDETVIDNKRTQYMRVVLNSGYNDACEGISADTGNHHVAGFWAVDQNNQPVQPFGGNNCPGFGNLPAPIPGNSSSCYYVEKGKKIKFTLEANFRCTIGFLNVNYIPEEDQEVADNIPIGGLRIKEISSYDTAGSQLTIKRYNYNTGEFGMSSGIQVEKPYFIDRSTSGNFCIISNASISEFPFINISSDNFRTLYPSHPAFFYKSVMESIGTDGGYTLHEFSTNTDYFGKNIQGVDIRSSQWTNFGWNNGRELESSYYDKNNNLVKKVINEYEQDNSRQYSVRGLRVRLDYEPPLIMPIPTRACTNEYVKLKYTETDCLTAHSHTFYNGKCIAQGASNVDRTVYDECYGKPIGTVFTHSEIVNNLSINQYENISYFSYLKSQKTTDYLNGNALKTETQYFYNNPKHVQLTGQKTIYPDFSFNEAAHKYAYEKDNQLMITKNMVGIPLETAVTQSTGTTSKMLSKTETVYPGSLPNPSSGNLVLPLSYSSYDTLNSNSTASTEVTYNSYDDKGNVLQYTTKEGTPVSIVWGYNKTVPIIKVEGILYSALQNYISGCIDNSDADALDPSQEIALIDSYERLRKSSLVADMLVTTYTYDPLIGVTSITPPSGIREIYTYDSANRLKEVKIREKDSTGNYEYKIIKEFKYNYKP</sequence>
<dbReference type="AlphaFoldDB" id="A0A1M7DKB4"/>